<dbReference type="EMBL" id="KZ303861">
    <property type="protein sequence ID" value="PHZ09016.1"/>
    <property type="molecule type" value="Genomic_DNA"/>
</dbReference>
<keyword evidence="2" id="KW-1185">Reference proteome</keyword>
<dbReference type="Proteomes" id="UP000242254">
    <property type="component" value="Unassembled WGS sequence"/>
</dbReference>
<reference evidence="1 2" key="1">
    <citation type="journal article" date="2016" name="Proc. Natl. Acad. Sci. U.S.A.">
        <title>Lipid metabolic changes in an early divergent fungus govern the establishment of a mutualistic symbiosis with endobacteria.</title>
        <authorList>
            <person name="Lastovetsky O.A."/>
            <person name="Gaspar M.L."/>
            <person name="Mondo S.J."/>
            <person name="LaButti K.M."/>
            <person name="Sandor L."/>
            <person name="Grigoriev I.V."/>
            <person name="Henry S.A."/>
            <person name="Pawlowska T.E."/>
        </authorList>
    </citation>
    <scope>NUCLEOTIDE SEQUENCE [LARGE SCALE GENOMIC DNA]</scope>
    <source>
        <strain evidence="1 2">ATCC 52813</strain>
    </source>
</reference>
<proteinExistence type="predicted"/>
<evidence type="ECO:0000313" key="2">
    <source>
        <dbReference type="Proteomes" id="UP000242254"/>
    </source>
</evidence>
<evidence type="ECO:0000313" key="1">
    <source>
        <dbReference type="EMBL" id="PHZ09016.1"/>
    </source>
</evidence>
<gene>
    <name evidence="1" type="ORF">RHIMIDRAFT_69106</name>
</gene>
<protein>
    <submittedName>
        <fullName evidence="1">Uncharacterized protein</fullName>
    </submittedName>
</protein>
<sequence>MIMLSNQLLPILGLAILFFLLLRTLTECLYLLSAIFINVWVHLPSLPPSTSSSAFIVFLFKNPIDPKPPLLFLELACNINFVTVLLD</sequence>
<dbReference type="RefSeq" id="XP_023462724.1">
    <property type="nucleotide sequence ID" value="XM_023615568.1"/>
</dbReference>
<name>A0A2G4SKV6_RHIZD</name>
<dbReference type="AlphaFoldDB" id="A0A2G4SKV6"/>
<dbReference type="GeneID" id="35446556"/>
<organism evidence="1 2">
    <name type="scientific">Rhizopus microsporus ATCC 52813</name>
    <dbReference type="NCBI Taxonomy" id="1340429"/>
    <lineage>
        <taxon>Eukaryota</taxon>
        <taxon>Fungi</taxon>
        <taxon>Fungi incertae sedis</taxon>
        <taxon>Mucoromycota</taxon>
        <taxon>Mucoromycotina</taxon>
        <taxon>Mucoromycetes</taxon>
        <taxon>Mucorales</taxon>
        <taxon>Mucorineae</taxon>
        <taxon>Rhizopodaceae</taxon>
        <taxon>Rhizopus</taxon>
    </lineage>
</organism>
<accession>A0A2G4SKV6</accession>